<dbReference type="SUPFAM" id="SSF54427">
    <property type="entry name" value="NTF2-like"/>
    <property type="match status" value="1"/>
</dbReference>
<proteinExistence type="predicted"/>
<dbReference type="Gene3D" id="3.10.450.50">
    <property type="match status" value="1"/>
</dbReference>
<evidence type="ECO:0000313" key="1">
    <source>
        <dbReference type="EMBL" id="KAG9187087.1"/>
    </source>
</evidence>
<evidence type="ECO:0000313" key="2">
    <source>
        <dbReference type="Proteomes" id="UP001199106"/>
    </source>
</evidence>
<organism evidence="1 2">
    <name type="scientific">Alternaria panax</name>
    <dbReference type="NCBI Taxonomy" id="48097"/>
    <lineage>
        <taxon>Eukaryota</taxon>
        <taxon>Fungi</taxon>
        <taxon>Dikarya</taxon>
        <taxon>Ascomycota</taxon>
        <taxon>Pezizomycotina</taxon>
        <taxon>Dothideomycetes</taxon>
        <taxon>Pleosporomycetidae</taxon>
        <taxon>Pleosporales</taxon>
        <taxon>Pleosporineae</taxon>
        <taxon>Pleosporaceae</taxon>
        <taxon>Alternaria</taxon>
        <taxon>Alternaria sect. Panax</taxon>
    </lineage>
</organism>
<keyword evidence="2" id="KW-1185">Reference proteome</keyword>
<dbReference type="InterPro" id="IPR032710">
    <property type="entry name" value="NTF2-like_dom_sf"/>
</dbReference>
<comment type="caution">
    <text evidence="1">The sequence shown here is derived from an EMBL/GenBank/DDBJ whole genome shotgun (WGS) entry which is preliminary data.</text>
</comment>
<dbReference type="AlphaFoldDB" id="A0AAD4FBR5"/>
<sequence length="127" mass="15036">MPPHHPTHIQHHKAHVDHDLIVHRLEEYIRAYRSGKPEAMMESYHPTNIVYSDFSTSHPQMTHKQVHETYKKTFSNFHDFDTKSLSVHGHKHFTAWEREMTCKPTVNHDTGERIDREMAEKKKLVGC</sequence>
<reference evidence="1" key="1">
    <citation type="submission" date="2021-07" db="EMBL/GenBank/DDBJ databases">
        <title>Genome Resource of American Ginseng Black Spot Pathogen Alternaria panax.</title>
        <authorList>
            <person name="Qiu C."/>
            <person name="Wang W."/>
            <person name="Liu Z."/>
        </authorList>
    </citation>
    <scope>NUCLEOTIDE SEQUENCE</scope>
    <source>
        <strain evidence="1">BNCC115425</strain>
    </source>
</reference>
<accession>A0AAD4FBR5</accession>
<dbReference type="Proteomes" id="UP001199106">
    <property type="component" value="Unassembled WGS sequence"/>
</dbReference>
<gene>
    <name evidence="1" type="ORF">G6011_04958</name>
</gene>
<protein>
    <submittedName>
        <fullName evidence="1">Uncharacterized protein</fullName>
    </submittedName>
</protein>
<dbReference type="EMBL" id="JAANER010000007">
    <property type="protein sequence ID" value="KAG9187087.1"/>
    <property type="molecule type" value="Genomic_DNA"/>
</dbReference>
<name>A0AAD4FBR5_9PLEO</name>